<feature type="transmembrane region" description="Helical" evidence="7">
    <location>
        <begin position="272"/>
        <end position="294"/>
    </location>
</feature>
<evidence type="ECO:0000256" key="2">
    <source>
        <dbReference type="ARBA" id="ARBA00022475"/>
    </source>
</evidence>
<dbReference type="PIRSF" id="PIRSF006066">
    <property type="entry name" value="HI0050"/>
    <property type="match status" value="1"/>
</dbReference>
<dbReference type="InterPro" id="IPR010656">
    <property type="entry name" value="DctM"/>
</dbReference>
<sequence>MLALAIFFVLVFFMFAGIPVAISMGVTSMIFFACLDGLQNLTMVAQRMYSSTTGFTLLAIPFFIMAGNLMNTGGVTTRIFRFAASLVGHIWGGLGQVVIVAAVIMSGMCGAAVAEAAGLGMLAMKAMPERGFDRRFTAAITGAAATIGPVVPPSIPFVIYGSITGVSIGQLFLAGFLPGFLMAAAMGVAVYFISRHRGYPRQEPAPVREILASFKEAFLALMCPVIIIGGIVSGVFTPTEASVIACVYALFLGLFVYGEIKIADLPRIGWETTLFTIRIMFIISVAGFFGWLLIHQTIPQKVIAELTALGTGANVFMAITIFVLLVLGCFMEGIAIIVITVPVFMPIVCQYGIDPVHFGVVNILCSMVGLLTPPVGMCLYTMASVSGEGIWDLSRELLPYILGIFGVTLLCAFAPGIVLWIPRMFA</sequence>
<feature type="transmembrane region" description="Helical" evidence="7">
    <location>
        <begin position="359"/>
        <end position="385"/>
    </location>
</feature>
<feature type="transmembrane region" description="Helical" evidence="7">
    <location>
        <begin position="397"/>
        <end position="421"/>
    </location>
</feature>
<evidence type="ECO:0000256" key="1">
    <source>
        <dbReference type="ARBA" id="ARBA00004429"/>
    </source>
</evidence>
<protein>
    <submittedName>
        <fullName evidence="9">TRAP transporter large permease</fullName>
    </submittedName>
</protein>
<evidence type="ECO:0000313" key="9">
    <source>
        <dbReference type="EMBL" id="MDT8900564.1"/>
    </source>
</evidence>
<feature type="transmembrane region" description="Helical" evidence="7">
    <location>
        <begin position="6"/>
        <end position="35"/>
    </location>
</feature>
<comment type="caution">
    <text evidence="9">The sequence shown here is derived from an EMBL/GenBank/DDBJ whole genome shotgun (WGS) entry which is preliminary data.</text>
</comment>
<dbReference type="NCBIfam" id="TIGR00786">
    <property type="entry name" value="dctM"/>
    <property type="match status" value="1"/>
</dbReference>
<reference evidence="9 10" key="1">
    <citation type="submission" date="2023-07" db="EMBL/GenBank/DDBJ databases">
        <title>The novel representative of Negativicutes class, Anaeroselena agilis gen. nov. sp. nov.</title>
        <authorList>
            <person name="Prokofeva M.I."/>
            <person name="Elcheninov A.G."/>
            <person name="Klyukina A."/>
            <person name="Kublanov I.V."/>
            <person name="Frolov E.N."/>
            <person name="Podosokorskaya O.A."/>
        </authorList>
    </citation>
    <scope>NUCLEOTIDE SEQUENCE [LARGE SCALE GENOMIC DNA]</scope>
    <source>
        <strain evidence="9 10">4137-cl</strain>
    </source>
</reference>
<name>A0ABU3NUS2_9FIRM</name>
<feature type="transmembrane region" description="Helical" evidence="7">
    <location>
        <begin position="306"/>
        <end position="327"/>
    </location>
</feature>
<organism evidence="9 10">
    <name type="scientific">Anaeroselena agilis</name>
    <dbReference type="NCBI Taxonomy" id="3063788"/>
    <lineage>
        <taxon>Bacteria</taxon>
        <taxon>Bacillati</taxon>
        <taxon>Bacillota</taxon>
        <taxon>Negativicutes</taxon>
        <taxon>Acetonemataceae</taxon>
        <taxon>Anaeroselena</taxon>
    </lineage>
</organism>
<proteinExistence type="predicted"/>
<keyword evidence="2" id="KW-1003">Cell membrane</keyword>
<feature type="transmembrane region" description="Helical" evidence="7">
    <location>
        <begin position="47"/>
        <end position="70"/>
    </location>
</feature>
<gene>
    <name evidence="9" type="ORF">Q4T40_04835</name>
</gene>
<evidence type="ECO:0000256" key="7">
    <source>
        <dbReference type="SAM" id="Phobius"/>
    </source>
</evidence>
<feature type="transmembrane region" description="Helical" evidence="7">
    <location>
        <begin position="135"/>
        <end position="159"/>
    </location>
</feature>
<feature type="transmembrane region" description="Helical" evidence="7">
    <location>
        <begin position="242"/>
        <end position="260"/>
    </location>
</feature>
<accession>A0ABU3NUS2</accession>
<dbReference type="PANTHER" id="PTHR33362:SF3">
    <property type="entry name" value="SIALIC ACID TRAP TRANSPORTER PERMEASE PROTEIN SIAT"/>
    <property type="match status" value="1"/>
</dbReference>
<feature type="transmembrane region" description="Helical" evidence="7">
    <location>
        <begin position="217"/>
        <end position="236"/>
    </location>
</feature>
<dbReference type="InterPro" id="IPR004681">
    <property type="entry name" value="TRAP_DctM"/>
</dbReference>
<comment type="subcellular location">
    <subcellularLocation>
        <location evidence="1">Cell inner membrane</location>
        <topology evidence="1">Multi-pass membrane protein</topology>
    </subcellularLocation>
</comment>
<dbReference type="EMBL" id="JAUOZS010000001">
    <property type="protein sequence ID" value="MDT8900564.1"/>
    <property type="molecule type" value="Genomic_DNA"/>
</dbReference>
<evidence type="ECO:0000313" key="10">
    <source>
        <dbReference type="Proteomes" id="UP001254848"/>
    </source>
</evidence>
<keyword evidence="4 7" id="KW-0812">Transmembrane</keyword>
<dbReference type="Pfam" id="PF06808">
    <property type="entry name" value="DctM"/>
    <property type="match status" value="1"/>
</dbReference>
<keyword evidence="3" id="KW-0997">Cell inner membrane</keyword>
<evidence type="ECO:0000256" key="3">
    <source>
        <dbReference type="ARBA" id="ARBA00022519"/>
    </source>
</evidence>
<feature type="transmembrane region" description="Helical" evidence="7">
    <location>
        <begin position="171"/>
        <end position="193"/>
    </location>
</feature>
<dbReference type="RefSeq" id="WP_413779102.1">
    <property type="nucleotide sequence ID" value="NZ_JAUOZS010000001.1"/>
</dbReference>
<feature type="transmembrane region" description="Helical" evidence="7">
    <location>
        <begin position="90"/>
        <end position="114"/>
    </location>
</feature>
<evidence type="ECO:0000259" key="8">
    <source>
        <dbReference type="Pfam" id="PF06808"/>
    </source>
</evidence>
<evidence type="ECO:0000256" key="5">
    <source>
        <dbReference type="ARBA" id="ARBA00022989"/>
    </source>
</evidence>
<keyword evidence="10" id="KW-1185">Reference proteome</keyword>
<dbReference type="PANTHER" id="PTHR33362">
    <property type="entry name" value="SIALIC ACID TRAP TRANSPORTER PERMEASE PROTEIN SIAT-RELATED"/>
    <property type="match status" value="1"/>
</dbReference>
<evidence type="ECO:0000256" key="6">
    <source>
        <dbReference type="ARBA" id="ARBA00023136"/>
    </source>
</evidence>
<keyword evidence="5 7" id="KW-1133">Transmembrane helix</keyword>
<evidence type="ECO:0000256" key="4">
    <source>
        <dbReference type="ARBA" id="ARBA00022692"/>
    </source>
</evidence>
<feature type="domain" description="TRAP C4-dicarboxylate transport system permease DctM subunit" evidence="8">
    <location>
        <begin position="8"/>
        <end position="416"/>
    </location>
</feature>
<dbReference type="Proteomes" id="UP001254848">
    <property type="component" value="Unassembled WGS sequence"/>
</dbReference>
<keyword evidence="6 7" id="KW-0472">Membrane</keyword>